<dbReference type="Proteomes" id="UP001304895">
    <property type="component" value="Unassembled WGS sequence"/>
</dbReference>
<feature type="compositionally biased region" description="Low complexity" evidence="7">
    <location>
        <begin position="1"/>
        <end position="12"/>
    </location>
</feature>
<reference evidence="9" key="1">
    <citation type="journal article" date="2023" name="Mol. Phylogenet. Evol.">
        <title>Genome-scale phylogeny and comparative genomics of the fungal order Sordariales.</title>
        <authorList>
            <person name="Hensen N."/>
            <person name="Bonometti L."/>
            <person name="Westerberg I."/>
            <person name="Brannstrom I.O."/>
            <person name="Guillou S."/>
            <person name="Cros-Aarteil S."/>
            <person name="Calhoun S."/>
            <person name="Haridas S."/>
            <person name="Kuo A."/>
            <person name="Mondo S."/>
            <person name="Pangilinan J."/>
            <person name="Riley R."/>
            <person name="LaButti K."/>
            <person name="Andreopoulos B."/>
            <person name="Lipzen A."/>
            <person name="Chen C."/>
            <person name="Yan M."/>
            <person name="Daum C."/>
            <person name="Ng V."/>
            <person name="Clum A."/>
            <person name="Steindorff A."/>
            <person name="Ohm R.A."/>
            <person name="Martin F."/>
            <person name="Silar P."/>
            <person name="Natvig D.O."/>
            <person name="Lalanne C."/>
            <person name="Gautier V."/>
            <person name="Ament-Velasquez S.L."/>
            <person name="Kruys A."/>
            <person name="Hutchinson M.I."/>
            <person name="Powell A.J."/>
            <person name="Barry K."/>
            <person name="Miller A.N."/>
            <person name="Grigoriev I.V."/>
            <person name="Debuchy R."/>
            <person name="Gladieux P."/>
            <person name="Hiltunen Thoren M."/>
            <person name="Johannesson H."/>
        </authorList>
    </citation>
    <scope>NUCLEOTIDE SEQUENCE</scope>
    <source>
        <strain evidence="9">CBS 123565</strain>
    </source>
</reference>
<dbReference type="GO" id="GO:0008168">
    <property type="term" value="F:methyltransferase activity"/>
    <property type="evidence" value="ECO:0007669"/>
    <property type="project" value="UniProtKB-KW"/>
</dbReference>
<dbReference type="EMBL" id="MU853411">
    <property type="protein sequence ID" value="KAK4133784.1"/>
    <property type="molecule type" value="Genomic_DNA"/>
</dbReference>
<evidence type="ECO:0000259" key="8">
    <source>
        <dbReference type="PROSITE" id="PS50089"/>
    </source>
</evidence>
<protein>
    <recommendedName>
        <fullName evidence="8">RING-type domain-containing protein</fullName>
    </recommendedName>
</protein>
<feature type="region of interest" description="Disordered" evidence="7">
    <location>
        <begin position="1"/>
        <end position="81"/>
    </location>
</feature>
<keyword evidence="3" id="KW-0547">Nucleotide-binding</keyword>
<dbReference type="PANTHER" id="PTHR45626">
    <property type="entry name" value="TRANSCRIPTION TERMINATION FACTOR 2-RELATED"/>
    <property type="match status" value="1"/>
</dbReference>
<evidence type="ECO:0000256" key="4">
    <source>
        <dbReference type="ARBA" id="ARBA00022801"/>
    </source>
</evidence>
<evidence type="ECO:0000313" key="9">
    <source>
        <dbReference type="EMBL" id="KAK4133784.1"/>
    </source>
</evidence>
<dbReference type="InterPro" id="IPR050628">
    <property type="entry name" value="SNF2_RAD54_helicase_TF"/>
</dbReference>
<keyword evidence="6" id="KW-0479">Metal-binding</keyword>
<comment type="caution">
    <text evidence="9">The sequence shown here is derived from an EMBL/GenBank/DDBJ whole genome shotgun (WGS) entry which is preliminary data.</text>
</comment>
<evidence type="ECO:0000256" key="1">
    <source>
        <dbReference type="ARBA" id="ARBA00022603"/>
    </source>
</evidence>
<dbReference type="PROSITE" id="PS50089">
    <property type="entry name" value="ZF_RING_2"/>
    <property type="match status" value="1"/>
</dbReference>
<keyword evidence="6" id="KW-0862">Zinc</keyword>
<dbReference type="CDD" id="cd18793">
    <property type="entry name" value="SF2_C_SNF"/>
    <property type="match status" value="1"/>
</dbReference>
<dbReference type="Gene3D" id="3.40.50.300">
    <property type="entry name" value="P-loop containing nucleotide triphosphate hydrolases"/>
    <property type="match status" value="2"/>
</dbReference>
<evidence type="ECO:0000256" key="6">
    <source>
        <dbReference type="PROSITE-ProRule" id="PRU00175"/>
    </source>
</evidence>
<dbReference type="GO" id="GO:0008270">
    <property type="term" value="F:zinc ion binding"/>
    <property type="evidence" value="ECO:0007669"/>
    <property type="project" value="UniProtKB-KW"/>
</dbReference>
<evidence type="ECO:0000256" key="7">
    <source>
        <dbReference type="SAM" id="MobiDB-lite"/>
    </source>
</evidence>
<sequence length="2378" mass="259788">MAPRKPAAARPSAGKRKRATSTSNHQSSGDEYGPPRARKQPRRLPPPEDPSDDESSGDSDEDHESSALGTEDAAGSAPRVAGCRRNGGIDYSLPPISDVREMFADMVQRLGPKAVTERAVDLNVATLCSGTEAPIFALRMIQEAMEAMSPDAALEFKHLFSCEIEPFKQGFIRRNLPEHTLIFRDVVELAIIAGNEMGKATTAGGSLAEIPRGRLDILFAGCSCVDYSRLNTRGAMGKVPSLDRHLQPDKNAPKGKFVAGDRLPVSHDEAFSRDLRAGLEELKNLKSAGESARTFFAAIRLIDVLRPNTVILENVDGAPWDLYIKRLFPKLGYVARYVKVDSKNYYLPQTRQRGYLVAINANKMDVEMADKIVSEWAEMLIQCRRRASAPITAFLGAPDDPTTIQARADMENRGACSAAEWALCQLRHQDVRRKNGLLADDNPFSHKAMRNGRIISATYPSHAWLPFWKAQPARIIDLIDIVSATTLQDGVDLAYKTAMIDVSQNADRNPFGRRGGAGLRNLGIVGCITPSGLPVLTDLLRPVTGSEALALQGLAVDELVISTETQAQLRDLAGNAMTATVVGAATLALILSVAACKPDLFVAASVRRPRRGLFLESPDHKSLTPGPAASTPMRGWIQQLRATVREMVRLCYCPTPAAAGFVVCATCGATACSGCTGNPYHNFGPALTRSPTCSPERAKINLRRLVPTSLYLTVPHPAIQHALKTVEEALYRSVVASILKSAPIYYFCEIKVTEVVTVCYTAADSIAHLVLSPDSSWSWYIYIAPWHPERVPLSKISDLGQPIARGQFYRDTTALQWSVWALGRIDLTLRLAKDAAGNLLASHLAFANGRDAGQDASLAAWKDTVAREVHGTYVHHPDCGTPGNALRVKQSSTPGSSSVFILWASARTGTGADDHFVWTGMTPRRTEPHEYREVFLHASPAITWAIDTRRGTAPVYWPGYWSSCPDACPVPMPSGPLVSPADVVRIGWGSTEAIQQASCHVAGQAPAAQMAVFAMLTARLAGFPELVARFSKIDTTRSDHSFYVIPTTQRDAFLKLFAFVSTEVCRPRAPSDRSRFQHLDGVAVPVVSCNDCSVAPPTIIVHVKRHRNAGRDLDGAADDDDDEDADMKKTKIVTEDPDEAARFERQFQDLPRAIAVAARLVHEVGGPAVLQMKVLLQPKVLASRAFANLVQAHRTPSRGSLALRSGANTSFSVTLDYAPRPTDGFAPFRNALRPCGKDSMVGIDVDLVGNMLQNGDMPTGAPPRFSGGAKQPRYALRPTQRESVDWMLQRELAPLDFIKTEVEEEIVRPLNLRIEGRAEWTTRFPYSARGGVVAHEIGYGKTVVMLGLIDLMRGFDTGKSITERKHKVDGAWAEQLPRPFGHPASAIPDTFFVHLSATLVIVPRHITEQWAKEAKRFLGLMGRQLLVIKTTEAFYGGHSLDDLKAAEIIIVSSAVFRPAFVNRLQTVAARGADFATGLGGRGLEFWYQRALHNHRSLVADYLAGRAAGIPHGQLMRRTWDAHLPRLIKEQQEEIDALAAKQIAEIDRLFYKEKAVSDGAPEAAGAARKDKGNARCAKKKAGQAGEEMGRQNWDIAWLHSCSFARIIWDECAYDDEKENTIPLFVANAVANAKWLISGTPKLFNLGDVCRIAAAFGLHIAKPDPRMMPGLPPVTKGLEQEQMSKSEMFHVFSSVVKSADLAHDRHRRAERFVAAYFRANPLEPSLEVACEERICSMAMPPSTAVRYHLLEQEVLDAAGDYAALPAHARGEVALMASDVMAADGRATARMLLGLLACGLGTPRGSIDDLVRDLAERRAALEDQFKFLWDKMMWLRHFIIALKPDTPRFKFSIPVQDTLDRVEALCEGLRKALLGCAPGEDTGDKNVLQHEAAMVACLTSVDPAAWNTHFRPGWMDTYTEDKALYTWIDFFDLDPSTLGTLSVEQQSLLARDLRWFRCKAVVAPTSTSANATNPILDSLPADVLLTCPSRAIPPNIRSLVASGHQLIDGLAPAELEQGIRLCIDAKNAVAEAKRAESLSKLAADQPPPKTNQKLWYTERLAERNLKLTSNLTIPKLKALLLEHECGRTVCDQYRDGRAAPSRHRDFHDALQPDNPVATKQTDAANLELKNTLVHVTKTSEDLRANTLEASFVPTYASLANGNGTLDDLGQTTSCCCCARPLESLSEAFLAVACGHVLCDPCKSQLRGHCPVQDCAAFIRSRPILRCADVRLPVGIQTCTKAEAVTDFIRTSIPADEHILVFVQYGLMVDKMAAVLASTGIRHTNLAAARDDAVAGALETFKAGRGGQVLLLDIDSEISAGANLTIASHIIFVSPYEHADPQHGARIVAQAIGRAKRLGQTKLVHHYVFMVIATIEERGLTA</sequence>
<dbReference type="Gene3D" id="3.40.50.150">
    <property type="entry name" value="Vaccinia Virus protein VP39"/>
    <property type="match status" value="1"/>
</dbReference>
<feature type="compositionally biased region" description="Acidic residues" evidence="7">
    <location>
        <begin position="49"/>
        <end position="63"/>
    </location>
</feature>
<feature type="domain" description="RING-type" evidence="8">
    <location>
        <begin position="2171"/>
        <end position="2208"/>
    </location>
</feature>
<dbReference type="InterPro" id="IPR001525">
    <property type="entry name" value="C5_MeTfrase"/>
</dbReference>
<evidence type="ECO:0000256" key="3">
    <source>
        <dbReference type="ARBA" id="ARBA00022741"/>
    </source>
</evidence>
<dbReference type="GO" id="GO:0005524">
    <property type="term" value="F:ATP binding"/>
    <property type="evidence" value="ECO:0007669"/>
    <property type="project" value="UniProtKB-KW"/>
</dbReference>
<dbReference type="InterPro" id="IPR001841">
    <property type="entry name" value="Znf_RING"/>
</dbReference>
<evidence type="ECO:0000256" key="2">
    <source>
        <dbReference type="ARBA" id="ARBA00022679"/>
    </source>
</evidence>
<keyword evidence="1" id="KW-0489">Methyltransferase</keyword>
<dbReference type="Pfam" id="PF00145">
    <property type="entry name" value="DNA_methylase"/>
    <property type="match status" value="1"/>
</dbReference>
<accession>A0AAN6UJC2</accession>
<keyword evidence="2" id="KW-0808">Transferase</keyword>
<dbReference type="GO" id="GO:0008094">
    <property type="term" value="F:ATP-dependent activity, acting on DNA"/>
    <property type="evidence" value="ECO:0007669"/>
    <property type="project" value="TreeGrafter"/>
</dbReference>
<keyword evidence="5" id="KW-0067">ATP-binding</keyword>
<dbReference type="GO" id="GO:0016787">
    <property type="term" value="F:hydrolase activity"/>
    <property type="evidence" value="ECO:0007669"/>
    <property type="project" value="UniProtKB-KW"/>
</dbReference>
<gene>
    <name evidence="9" type="ORF">BT67DRAFT_382302</name>
</gene>
<dbReference type="InterPro" id="IPR027417">
    <property type="entry name" value="P-loop_NTPase"/>
</dbReference>
<dbReference type="InterPro" id="IPR000330">
    <property type="entry name" value="SNF2_N"/>
</dbReference>
<evidence type="ECO:0000256" key="5">
    <source>
        <dbReference type="ARBA" id="ARBA00022840"/>
    </source>
</evidence>
<name>A0AAN6UJC2_9PEZI</name>
<dbReference type="GO" id="GO:0006281">
    <property type="term" value="P:DNA repair"/>
    <property type="evidence" value="ECO:0007669"/>
    <property type="project" value="TreeGrafter"/>
</dbReference>
<dbReference type="SUPFAM" id="SSF52540">
    <property type="entry name" value="P-loop containing nucleoside triphosphate hydrolases"/>
    <property type="match status" value="2"/>
</dbReference>
<reference evidence="9" key="2">
    <citation type="submission" date="2023-05" db="EMBL/GenBank/DDBJ databases">
        <authorList>
            <consortium name="Lawrence Berkeley National Laboratory"/>
            <person name="Steindorff A."/>
            <person name="Hensen N."/>
            <person name="Bonometti L."/>
            <person name="Westerberg I."/>
            <person name="Brannstrom I.O."/>
            <person name="Guillou S."/>
            <person name="Cros-Aarteil S."/>
            <person name="Calhoun S."/>
            <person name="Haridas S."/>
            <person name="Kuo A."/>
            <person name="Mondo S."/>
            <person name="Pangilinan J."/>
            <person name="Riley R."/>
            <person name="Labutti K."/>
            <person name="Andreopoulos B."/>
            <person name="Lipzen A."/>
            <person name="Chen C."/>
            <person name="Yanf M."/>
            <person name="Daum C."/>
            <person name="Ng V."/>
            <person name="Clum A."/>
            <person name="Ohm R."/>
            <person name="Martin F."/>
            <person name="Silar P."/>
            <person name="Natvig D."/>
            <person name="Lalanne C."/>
            <person name="Gautier V."/>
            <person name="Ament-Velasquez S.L."/>
            <person name="Kruys A."/>
            <person name="Hutchinson M.I."/>
            <person name="Powell A.J."/>
            <person name="Barry K."/>
            <person name="Miller A.N."/>
            <person name="Grigoriev I.V."/>
            <person name="Debuchy R."/>
            <person name="Gladieux P."/>
            <person name="Thoren M.H."/>
            <person name="Johannesson H."/>
        </authorList>
    </citation>
    <scope>NUCLEOTIDE SEQUENCE</scope>
    <source>
        <strain evidence="9">CBS 123565</strain>
    </source>
</reference>
<dbReference type="Pfam" id="PF00176">
    <property type="entry name" value="SNF2-rel_dom"/>
    <property type="match status" value="1"/>
</dbReference>
<keyword evidence="4" id="KW-0378">Hydrolase</keyword>
<dbReference type="GO" id="GO:0005634">
    <property type="term" value="C:nucleus"/>
    <property type="evidence" value="ECO:0007669"/>
    <property type="project" value="TreeGrafter"/>
</dbReference>
<keyword evidence="6" id="KW-0863">Zinc-finger</keyword>
<proteinExistence type="predicted"/>
<dbReference type="GO" id="GO:0032259">
    <property type="term" value="P:methylation"/>
    <property type="evidence" value="ECO:0007669"/>
    <property type="project" value="UniProtKB-KW"/>
</dbReference>
<dbReference type="SUPFAM" id="SSF53335">
    <property type="entry name" value="S-adenosyl-L-methionine-dependent methyltransferases"/>
    <property type="match status" value="1"/>
</dbReference>
<dbReference type="InterPro" id="IPR049730">
    <property type="entry name" value="SNF2/RAD54-like_C"/>
</dbReference>
<evidence type="ECO:0000313" key="10">
    <source>
        <dbReference type="Proteomes" id="UP001304895"/>
    </source>
</evidence>
<organism evidence="9 10">
    <name type="scientific">Trichocladium antarcticum</name>
    <dbReference type="NCBI Taxonomy" id="1450529"/>
    <lineage>
        <taxon>Eukaryota</taxon>
        <taxon>Fungi</taxon>
        <taxon>Dikarya</taxon>
        <taxon>Ascomycota</taxon>
        <taxon>Pezizomycotina</taxon>
        <taxon>Sordariomycetes</taxon>
        <taxon>Sordariomycetidae</taxon>
        <taxon>Sordariales</taxon>
        <taxon>Chaetomiaceae</taxon>
        <taxon>Trichocladium</taxon>
    </lineage>
</organism>
<keyword evidence="10" id="KW-1185">Reference proteome</keyword>
<dbReference type="InterPro" id="IPR029063">
    <property type="entry name" value="SAM-dependent_MTases_sf"/>
</dbReference>
<feature type="compositionally biased region" description="Polar residues" evidence="7">
    <location>
        <begin position="20"/>
        <end position="29"/>
    </location>
</feature>
<dbReference type="PANTHER" id="PTHR45626:SF26">
    <property type="entry name" value="FAMILY HELICASE, PUTATIVE (AFU_ORTHOLOGUE AFUA_2G09120)-RELATED"/>
    <property type="match status" value="1"/>
</dbReference>